<accession>H5TXG5</accession>
<feature type="region of interest" description="Disordered" evidence="1">
    <location>
        <begin position="274"/>
        <end position="351"/>
    </location>
</feature>
<evidence type="ECO:0008006" key="4">
    <source>
        <dbReference type="Google" id="ProtNLM"/>
    </source>
</evidence>
<comment type="caution">
    <text evidence="2">The sequence shown here is derived from an EMBL/GenBank/DDBJ whole genome shotgun (WGS) entry which is preliminary data.</text>
</comment>
<reference evidence="2 3" key="1">
    <citation type="submission" date="2012-02" db="EMBL/GenBank/DDBJ databases">
        <title>Whole genome shotgun sequence of Gordonia sputi NBRC 100414.</title>
        <authorList>
            <person name="Yoshida I."/>
            <person name="Hosoyama A."/>
            <person name="Tsuchikane K."/>
            <person name="Katsumata H."/>
            <person name="Yamazaki S."/>
            <person name="Fujita N."/>
        </authorList>
    </citation>
    <scope>NUCLEOTIDE SEQUENCE [LARGE SCALE GENOMIC DNA]</scope>
    <source>
        <strain evidence="2 3">NBRC 100414</strain>
    </source>
</reference>
<dbReference type="RefSeq" id="WP_005203643.1">
    <property type="nucleotide sequence ID" value="NZ_BAFC01000034.1"/>
</dbReference>
<dbReference type="InterPro" id="IPR003615">
    <property type="entry name" value="HNH_nuc"/>
</dbReference>
<proteinExistence type="predicted"/>
<evidence type="ECO:0000256" key="1">
    <source>
        <dbReference type="SAM" id="MobiDB-lite"/>
    </source>
</evidence>
<organism evidence="2 3">
    <name type="scientific">Gordonia sputi NBRC 100414</name>
    <dbReference type="NCBI Taxonomy" id="1089453"/>
    <lineage>
        <taxon>Bacteria</taxon>
        <taxon>Bacillati</taxon>
        <taxon>Actinomycetota</taxon>
        <taxon>Actinomycetes</taxon>
        <taxon>Mycobacteriales</taxon>
        <taxon>Gordoniaceae</taxon>
        <taxon>Gordonia</taxon>
    </lineage>
</organism>
<evidence type="ECO:0000313" key="2">
    <source>
        <dbReference type="EMBL" id="GAB38173.1"/>
    </source>
</evidence>
<dbReference type="Proteomes" id="UP000005845">
    <property type="component" value="Unassembled WGS sequence"/>
</dbReference>
<dbReference type="eggNOG" id="COG1403">
    <property type="taxonomic scope" value="Bacteria"/>
</dbReference>
<dbReference type="AlphaFoldDB" id="H5TXG5"/>
<keyword evidence="3" id="KW-1185">Reference proteome</keyword>
<gene>
    <name evidence="2" type="ORF">GOSPT_034_00400</name>
</gene>
<name>H5TXG5_9ACTN</name>
<sequence>MAITDIIDDHAPTSPFPHSPLSFTADDIDTISHLSGVELNDVARTTQRLARQAEARTALLAYRIGESIADDMLVVAATRPHTHHAVDKAAIAEISLQLGISRSLARRYAILGAHLTDLPHTTLAFLDGHIRLSRIELVADQLSILDPSLRAQAEPLALELARRTSADSTLRDQLTELVIALDPDAATGARHDFADRNQNIHIRPDTHGHVTLDGCLPAEQGLHLAQRISTLIDERLCADDPRTHGRRRVAALADIQGLPGAHLTCHCGNTTCPATPSEPETDCDTAPFDDTAPLDQPDTGEADAGVTDAGVTEAGEAPAEDLPNTGEANAEVAADSATCDEHHAEEPTAEPAQQTALEVLIDPAGVAVPRLVGFGVIDPAHAAELAAGVIARPVAFPDLTAANLTSPGLNLAAMESNLAAWELPDNPAPPADPTGHGGYPAPPPWALRYRPPDRLRQQVIALHGVCRYPECGKPAEHTELDHLVKFNHADPHAGGWTVLFNLVPLCGPDHQRKHLGFWTPTMHTDLSITWTSTRTGETITTYPR</sequence>
<dbReference type="EMBL" id="BAFC01000034">
    <property type="protein sequence ID" value="GAB38173.1"/>
    <property type="molecule type" value="Genomic_DNA"/>
</dbReference>
<evidence type="ECO:0000313" key="3">
    <source>
        <dbReference type="Proteomes" id="UP000005845"/>
    </source>
</evidence>
<dbReference type="CDD" id="cd00085">
    <property type="entry name" value="HNHc"/>
    <property type="match status" value="1"/>
</dbReference>
<protein>
    <recommendedName>
        <fullName evidence="4">DUF222 domain-containing protein</fullName>
    </recommendedName>
</protein>